<dbReference type="InterPro" id="IPR001647">
    <property type="entry name" value="HTH_TetR"/>
</dbReference>
<dbReference type="Pfam" id="PF00440">
    <property type="entry name" value="TetR_N"/>
    <property type="match status" value="1"/>
</dbReference>
<reference evidence="5" key="1">
    <citation type="journal article" date="2019" name="Int. J. Syst. Evol. Microbiol.">
        <title>The Global Catalogue of Microorganisms (GCM) 10K type strain sequencing project: providing services to taxonomists for standard genome sequencing and annotation.</title>
        <authorList>
            <consortium name="The Broad Institute Genomics Platform"/>
            <consortium name="The Broad Institute Genome Sequencing Center for Infectious Disease"/>
            <person name="Wu L."/>
            <person name="Ma J."/>
        </authorList>
    </citation>
    <scope>NUCLEOTIDE SEQUENCE [LARGE SCALE GENOMIC DNA]</scope>
    <source>
        <strain evidence="5">NBRC 105830</strain>
    </source>
</reference>
<dbReference type="Gene3D" id="1.10.357.10">
    <property type="entry name" value="Tetracycline Repressor, domain 2"/>
    <property type="match status" value="1"/>
</dbReference>
<keyword evidence="1 2" id="KW-0238">DNA-binding</keyword>
<comment type="caution">
    <text evidence="4">The sequence shown here is derived from an EMBL/GenBank/DDBJ whole genome shotgun (WGS) entry which is preliminary data.</text>
</comment>
<dbReference type="Proteomes" id="UP001157109">
    <property type="component" value="Unassembled WGS sequence"/>
</dbReference>
<evidence type="ECO:0000256" key="1">
    <source>
        <dbReference type="ARBA" id="ARBA00023125"/>
    </source>
</evidence>
<evidence type="ECO:0000313" key="5">
    <source>
        <dbReference type="Proteomes" id="UP001157109"/>
    </source>
</evidence>
<name>A0ABQ6HL65_9MICO</name>
<dbReference type="InterPro" id="IPR009057">
    <property type="entry name" value="Homeodomain-like_sf"/>
</dbReference>
<sequence length="202" mass="21956">MARPARFTPDGILDAAALVVAQRWRDATVADVATQLGTPPNSVYYRFATKDALFGSLWLRSVRRFHVGLLEALAGSDPHEAAVAAAVHVPAFCRAHRLDAIAMTLYRQQDLAHTVSGQLAEDVAHVNDRVRDAMVELSRRRYGRTDEDTLALVAVACQENGYGLVRRYLRADLDMPPWLDQAVAAASAGILAIGDTPPLRAG</sequence>
<feature type="DNA-binding region" description="H-T-H motif" evidence="2">
    <location>
        <begin position="28"/>
        <end position="47"/>
    </location>
</feature>
<evidence type="ECO:0000313" key="4">
    <source>
        <dbReference type="EMBL" id="GMA18737.1"/>
    </source>
</evidence>
<dbReference type="PROSITE" id="PS50977">
    <property type="entry name" value="HTH_TETR_2"/>
    <property type="match status" value="1"/>
</dbReference>
<accession>A0ABQ6HL65</accession>
<dbReference type="EMBL" id="BSUJ01000001">
    <property type="protein sequence ID" value="GMA18737.1"/>
    <property type="molecule type" value="Genomic_DNA"/>
</dbReference>
<proteinExistence type="predicted"/>
<dbReference type="RefSeq" id="WP_241443265.1">
    <property type="nucleotide sequence ID" value="NZ_BSUJ01000001.1"/>
</dbReference>
<keyword evidence="5" id="KW-1185">Reference proteome</keyword>
<evidence type="ECO:0000256" key="2">
    <source>
        <dbReference type="PROSITE-ProRule" id="PRU00335"/>
    </source>
</evidence>
<organism evidence="4 5">
    <name type="scientific">Arsenicicoccus piscis</name>
    <dbReference type="NCBI Taxonomy" id="673954"/>
    <lineage>
        <taxon>Bacteria</taxon>
        <taxon>Bacillati</taxon>
        <taxon>Actinomycetota</taxon>
        <taxon>Actinomycetes</taxon>
        <taxon>Micrococcales</taxon>
        <taxon>Intrasporangiaceae</taxon>
        <taxon>Arsenicicoccus</taxon>
    </lineage>
</organism>
<protein>
    <submittedName>
        <fullName evidence="4">Transcriptional regulator, TetR family protein</fullName>
    </submittedName>
</protein>
<dbReference type="SUPFAM" id="SSF46689">
    <property type="entry name" value="Homeodomain-like"/>
    <property type="match status" value="1"/>
</dbReference>
<gene>
    <name evidence="4" type="ORF">GCM10025862_07580</name>
</gene>
<evidence type="ECO:0000259" key="3">
    <source>
        <dbReference type="PROSITE" id="PS50977"/>
    </source>
</evidence>
<feature type="domain" description="HTH tetR-type" evidence="3">
    <location>
        <begin position="6"/>
        <end position="65"/>
    </location>
</feature>